<organism evidence="1 2">
    <name type="scientific">Sulfuriferula multivorans</name>
    <dbReference type="NCBI Taxonomy" id="1559896"/>
    <lineage>
        <taxon>Bacteria</taxon>
        <taxon>Pseudomonadati</taxon>
        <taxon>Pseudomonadota</taxon>
        <taxon>Betaproteobacteria</taxon>
        <taxon>Nitrosomonadales</taxon>
        <taxon>Sulfuricellaceae</taxon>
        <taxon>Sulfuriferula</taxon>
    </lineage>
</organism>
<dbReference type="AlphaFoldDB" id="A0A7C9NU50"/>
<gene>
    <name evidence="1" type="ORF">GZ085_09985</name>
</gene>
<dbReference type="InterPro" id="IPR014993">
    <property type="entry name" value="DUF1841"/>
</dbReference>
<evidence type="ECO:0000313" key="2">
    <source>
        <dbReference type="Proteomes" id="UP000483432"/>
    </source>
</evidence>
<dbReference type="Pfam" id="PF08897">
    <property type="entry name" value="DUF1841"/>
    <property type="match status" value="1"/>
</dbReference>
<comment type="caution">
    <text evidence="1">The sequence shown here is derived from an EMBL/GenBank/DDBJ whole genome shotgun (WGS) entry which is preliminary data.</text>
</comment>
<accession>A0A7C9NU50</accession>
<evidence type="ECO:0000313" key="1">
    <source>
        <dbReference type="EMBL" id="NDP48700.1"/>
    </source>
</evidence>
<name>A0A7C9NU50_9PROT</name>
<dbReference type="Proteomes" id="UP000483432">
    <property type="component" value="Unassembled WGS sequence"/>
</dbReference>
<dbReference type="EMBL" id="JAAFGW010000148">
    <property type="protein sequence ID" value="NDP48700.1"/>
    <property type="molecule type" value="Genomic_DNA"/>
</dbReference>
<proteinExistence type="predicted"/>
<reference evidence="1 2" key="1">
    <citation type="submission" date="2019-09" db="EMBL/GenBank/DDBJ databases">
        <title>H2 Metabolism Revealed by Metagenomic Analysis in Subglacial Sediment of East Antarctica.</title>
        <authorList>
            <person name="Yang Z."/>
            <person name="Zhang Y."/>
            <person name="Lv Y."/>
            <person name="Yan W."/>
            <person name="Xiao X."/>
            <person name="Sun B."/>
            <person name="Ma H."/>
        </authorList>
    </citation>
    <scope>NUCLEOTIDE SEQUENCE [LARGE SCALE GENOMIC DNA]</scope>
    <source>
        <strain evidence="1">Bin2_2</strain>
    </source>
</reference>
<sequence>MFNPSRDQVRQFFFAVWAKYRAGQPLAGAEQPALDAVLAHPEYHGILDQPERYQERDYLPEAGETNPFLHLSMHLAIAEQLSVDQPPGIRERYQQLIKQHSDAMDAQHAIMECLGEMIWQVQRHQTAFDSAAYLRCLDQQLNKKLNS</sequence>
<protein>
    <submittedName>
        <fullName evidence="1">DUF1841 family protein</fullName>
    </submittedName>
</protein>